<gene>
    <name evidence="1" type="ORF">S03H2_30914</name>
</gene>
<sequence length="31" mass="3584">VDSYFLSLLDRLGSLNSINIFQPLLNIFEEL</sequence>
<organism evidence="1">
    <name type="scientific">marine sediment metagenome</name>
    <dbReference type="NCBI Taxonomy" id="412755"/>
    <lineage>
        <taxon>unclassified sequences</taxon>
        <taxon>metagenomes</taxon>
        <taxon>ecological metagenomes</taxon>
    </lineage>
</organism>
<comment type="caution">
    <text evidence="1">The sequence shown here is derived from an EMBL/GenBank/DDBJ whole genome shotgun (WGS) entry which is preliminary data.</text>
</comment>
<proteinExistence type="predicted"/>
<dbReference type="AlphaFoldDB" id="X1GP97"/>
<reference evidence="1" key="1">
    <citation type="journal article" date="2014" name="Front. Microbiol.">
        <title>High frequency of phylogenetically diverse reductive dehalogenase-homologous genes in deep subseafloor sedimentary metagenomes.</title>
        <authorList>
            <person name="Kawai M."/>
            <person name="Futagami T."/>
            <person name="Toyoda A."/>
            <person name="Takaki Y."/>
            <person name="Nishi S."/>
            <person name="Hori S."/>
            <person name="Arai W."/>
            <person name="Tsubouchi T."/>
            <person name="Morono Y."/>
            <person name="Uchiyama I."/>
            <person name="Ito T."/>
            <person name="Fujiyama A."/>
            <person name="Inagaki F."/>
            <person name="Takami H."/>
        </authorList>
    </citation>
    <scope>NUCLEOTIDE SEQUENCE</scope>
    <source>
        <strain evidence="1">Expedition CK06-06</strain>
    </source>
</reference>
<name>X1GP97_9ZZZZ</name>
<evidence type="ECO:0000313" key="1">
    <source>
        <dbReference type="EMBL" id="GAH59716.1"/>
    </source>
</evidence>
<accession>X1GP97</accession>
<protein>
    <submittedName>
        <fullName evidence="1">Uncharacterized protein</fullName>
    </submittedName>
</protein>
<dbReference type="EMBL" id="BARU01018724">
    <property type="protein sequence ID" value="GAH59716.1"/>
    <property type="molecule type" value="Genomic_DNA"/>
</dbReference>
<feature type="non-terminal residue" evidence="1">
    <location>
        <position position="1"/>
    </location>
</feature>